<evidence type="ECO:0000256" key="10">
    <source>
        <dbReference type="ARBA" id="ARBA00022946"/>
    </source>
</evidence>
<dbReference type="NCBIfam" id="TIGR01036">
    <property type="entry name" value="pyrD_sub2"/>
    <property type="match status" value="1"/>
</dbReference>
<comment type="similarity">
    <text evidence="3 16">Belongs to the dihydroorotate dehydrogenase family. Type 2 subfamily.</text>
</comment>
<keyword evidence="13 16" id="KW-0496">Mitochondrion</keyword>
<comment type="pathway">
    <text evidence="2 16">Pyrimidine metabolism; UMP biosynthesis via de novo pathway; orotate from (S)-dihydroorotate (quinone route): step 1/1.</text>
</comment>
<keyword evidence="12 16" id="KW-0560">Oxidoreductase</keyword>
<comment type="catalytic activity">
    <reaction evidence="15 16">
        <text>(S)-dihydroorotate + a quinone = orotate + a quinol</text>
        <dbReference type="Rhea" id="RHEA:30187"/>
        <dbReference type="ChEBI" id="CHEBI:24646"/>
        <dbReference type="ChEBI" id="CHEBI:30839"/>
        <dbReference type="ChEBI" id="CHEBI:30864"/>
        <dbReference type="ChEBI" id="CHEBI:132124"/>
        <dbReference type="EC" id="1.3.5.2"/>
    </reaction>
</comment>
<reference evidence="18" key="1">
    <citation type="submission" date="2025-08" db="UniProtKB">
        <authorList>
            <consortium name="RefSeq"/>
        </authorList>
    </citation>
    <scope>IDENTIFICATION</scope>
    <source>
        <tissue evidence="18">Whole insect</tissue>
    </source>
</reference>
<dbReference type="SUPFAM" id="SSF51395">
    <property type="entry name" value="FMN-linked oxidoreductases"/>
    <property type="match status" value="1"/>
</dbReference>
<evidence type="ECO:0000256" key="13">
    <source>
        <dbReference type="ARBA" id="ARBA00023128"/>
    </source>
</evidence>
<evidence type="ECO:0000259" key="17">
    <source>
        <dbReference type="Pfam" id="PF01180"/>
    </source>
</evidence>
<comment type="cofactor">
    <cofactor evidence="16">
        <name>FMN</name>
        <dbReference type="ChEBI" id="CHEBI:58210"/>
    </cofactor>
    <text evidence="16">Binds 1 FMN per subunit.</text>
</comment>
<dbReference type="InterPro" id="IPR005720">
    <property type="entry name" value="Dihydroorotate_DH_cat"/>
</dbReference>
<evidence type="ECO:0000256" key="12">
    <source>
        <dbReference type="ARBA" id="ARBA00023002"/>
    </source>
</evidence>
<dbReference type="Gene3D" id="3.20.20.70">
    <property type="entry name" value="Aldolase class I"/>
    <property type="match status" value="1"/>
</dbReference>
<evidence type="ECO:0000256" key="1">
    <source>
        <dbReference type="ARBA" id="ARBA00004434"/>
    </source>
</evidence>
<evidence type="ECO:0000256" key="2">
    <source>
        <dbReference type="ARBA" id="ARBA00005161"/>
    </source>
</evidence>
<keyword evidence="10" id="KW-0809">Transit peptide</keyword>
<dbReference type="KEGG" id="dvv:114339147"/>
<dbReference type="FunFam" id="3.20.20.70:FF:000066">
    <property type="entry name" value="Dihydroorotate dehydrogenase (quinone), mitochondrial"/>
    <property type="match status" value="1"/>
</dbReference>
<keyword evidence="11 16" id="KW-1133">Transmembrane helix</keyword>
<dbReference type="UniPathway" id="UPA00070">
    <property type="reaction ID" value="UER00946"/>
</dbReference>
<dbReference type="GO" id="GO:0005743">
    <property type="term" value="C:mitochondrial inner membrane"/>
    <property type="evidence" value="ECO:0007669"/>
    <property type="project" value="UniProtKB-SubCell"/>
</dbReference>
<evidence type="ECO:0000256" key="8">
    <source>
        <dbReference type="ARBA" id="ARBA00022692"/>
    </source>
</evidence>
<proteinExistence type="inferred from homology"/>
<dbReference type="PANTHER" id="PTHR48109">
    <property type="entry name" value="DIHYDROOROTATE DEHYDROGENASE (QUINONE), MITOCHONDRIAL-RELATED"/>
    <property type="match status" value="1"/>
</dbReference>
<protein>
    <recommendedName>
        <fullName evidence="5 16">Dihydroorotate dehydrogenase (quinone), mitochondrial</fullName>
        <shortName evidence="16">DHOdehase</shortName>
        <ecNumber evidence="4 16">1.3.5.2</ecNumber>
    </recommendedName>
</protein>
<dbReference type="PANTHER" id="PTHR48109:SF4">
    <property type="entry name" value="DIHYDROOROTATE DEHYDROGENASE (QUINONE), MITOCHONDRIAL"/>
    <property type="match status" value="1"/>
</dbReference>
<dbReference type="PROSITE" id="PS00911">
    <property type="entry name" value="DHODEHASE_1"/>
    <property type="match status" value="1"/>
</dbReference>
<keyword evidence="9 16" id="KW-0999">Mitochondrion inner membrane</keyword>
<evidence type="ECO:0000256" key="11">
    <source>
        <dbReference type="ARBA" id="ARBA00022989"/>
    </source>
</evidence>
<evidence type="ECO:0000256" key="15">
    <source>
        <dbReference type="ARBA" id="ARBA00048639"/>
    </source>
</evidence>
<comment type="subcellular location">
    <subcellularLocation>
        <location evidence="1 16">Mitochondrion inner membrane</location>
        <topology evidence="1 16">Single-pass membrane protein</topology>
    </subcellularLocation>
</comment>
<gene>
    <name evidence="18" type="primary">LOC114339147</name>
</gene>
<evidence type="ECO:0000256" key="6">
    <source>
        <dbReference type="ARBA" id="ARBA00022630"/>
    </source>
</evidence>
<evidence type="ECO:0000256" key="3">
    <source>
        <dbReference type="ARBA" id="ARBA00005359"/>
    </source>
</evidence>
<dbReference type="InterPro" id="IPR005719">
    <property type="entry name" value="Dihydroorotate_DH_2"/>
</dbReference>
<evidence type="ECO:0000256" key="14">
    <source>
        <dbReference type="ARBA" id="ARBA00023136"/>
    </source>
</evidence>
<dbReference type="FunCoup" id="A0A6P7GI50">
    <property type="interactions" value="801"/>
</dbReference>
<keyword evidence="14 16" id="KW-0472">Membrane</keyword>
<evidence type="ECO:0000256" key="16">
    <source>
        <dbReference type="RuleBase" id="RU361255"/>
    </source>
</evidence>
<dbReference type="OrthoDB" id="14784at2759"/>
<dbReference type="NCBIfam" id="NF003652">
    <property type="entry name" value="PRK05286.2-5"/>
    <property type="match status" value="1"/>
</dbReference>
<dbReference type="RefSeq" id="XP_028145582.1">
    <property type="nucleotide sequence ID" value="XM_028289781.1"/>
</dbReference>
<dbReference type="AlphaFoldDB" id="A0A6P7GI50"/>
<keyword evidence="6 16" id="KW-0285">Flavoprotein</keyword>
<dbReference type="InterPro" id="IPR001295">
    <property type="entry name" value="Dihydroorotate_DH_CS"/>
</dbReference>
<feature type="domain" description="Dihydroorotate dehydrogenase catalytic" evidence="17">
    <location>
        <begin position="76"/>
        <end position="369"/>
    </location>
</feature>
<accession>A0A6P7GI50</accession>
<name>A0A6P7GI50_DIAVI</name>
<dbReference type="PROSITE" id="PS00912">
    <property type="entry name" value="DHODEHASE_2"/>
    <property type="match status" value="1"/>
</dbReference>
<dbReference type="NCBIfam" id="NF003645">
    <property type="entry name" value="PRK05286.1-2"/>
    <property type="match status" value="1"/>
</dbReference>
<evidence type="ECO:0000256" key="7">
    <source>
        <dbReference type="ARBA" id="ARBA00022643"/>
    </source>
</evidence>
<dbReference type="GO" id="GO:0044205">
    <property type="term" value="P:'de novo' UMP biosynthetic process"/>
    <property type="evidence" value="ECO:0007669"/>
    <property type="project" value="UniProtKB-UniPathway"/>
</dbReference>
<organism evidence="18">
    <name type="scientific">Diabrotica virgifera virgifera</name>
    <name type="common">western corn rootworm</name>
    <dbReference type="NCBI Taxonomy" id="50390"/>
    <lineage>
        <taxon>Eukaryota</taxon>
        <taxon>Metazoa</taxon>
        <taxon>Ecdysozoa</taxon>
        <taxon>Arthropoda</taxon>
        <taxon>Hexapoda</taxon>
        <taxon>Insecta</taxon>
        <taxon>Pterygota</taxon>
        <taxon>Neoptera</taxon>
        <taxon>Endopterygota</taxon>
        <taxon>Coleoptera</taxon>
        <taxon>Polyphaga</taxon>
        <taxon>Cucujiformia</taxon>
        <taxon>Chrysomeloidea</taxon>
        <taxon>Chrysomelidae</taxon>
        <taxon>Galerucinae</taxon>
        <taxon>Diabroticina</taxon>
        <taxon>Diabroticites</taxon>
        <taxon>Diabrotica</taxon>
    </lineage>
</organism>
<dbReference type="Pfam" id="PF01180">
    <property type="entry name" value="DHO_dh"/>
    <property type="match status" value="1"/>
</dbReference>
<dbReference type="EC" id="1.3.5.2" evidence="4 16"/>
<dbReference type="GO" id="GO:0106430">
    <property type="term" value="F:dihydroorotate dehydrogenase (quinone) activity"/>
    <property type="evidence" value="ECO:0007669"/>
    <property type="project" value="UniProtKB-EC"/>
</dbReference>
<dbReference type="CDD" id="cd04738">
    <property type="entry name" value="DHOD_2_like"/>
    <property type="match status" value="1"/>
</dbReference>
<keyword evidence="7 16" id="KW-0288">FMN</keyword>
<dbReference type="InterPro" id="IPR013785">
    <property type="entry name" value="Aldolase_TIM"/>
</dbReference>
<keyword evidence="8 16" id="KW-0812">Transmembrane</keyword>
<dbReference type="InParanoid" id="A0A6P7GI50"/>
<evidence type="ECO:0000256" key="9">
    <source>
        <dbReference type="ARBA" id="ARBA00022792"/>
    </source>
</evidence>
<evidence type="ECO:0000256" key="5">
    <source>
        <dbReference type="ARBA" id="ARBA00017599"/>
    </source>
</evidence>
<evidence type="ECO:0000256" key="4">
    <source>
        <dbReference type="ARBA" id="ARBA00012791"/>
    </source>
</evidence>
<dbReference type="InterPro" id="IPR050074">
    <property type="entry name" value="DHO_dehydrogenase"/>
</dbReference>
<feature type="transmembrane region" description="Helical" evidence="16">
    <location>
        <begin position="12"/>
        <end position="29"/>
    </location>
</feature>
<evidence type="ECO:0000313" key="18">
    <source>
        <dbReference type="RefSeq" id="XP_028145582.1"/>
    </source>
</evidence>
<dbReference type="GO" id="GO:0006207">
    <property type="term" value="P:'de novo' pyrimidine nucleobase biosynthetic process"/>
    <property type="evidence" value="ECO:0007669"/>
    <property type="project" value="InterPro"/>
</dbReference>
<sequence>MRFTSARKLKSLITVALGGYISFSALTYYKNRNAFYRDMVMPLVHLLDPERAHNLAVFVSQYRLLPKSNYDDPSSLNVAIFQKEFTNPIGIAAGFDKDAKAVLGLKDIGFGFVEIGSVTPNPQPGNEKPRVFRLPEDSAVINRYGFNSEGHDTVLQRIQRIRSSKENVIIGVNLGKNKTSDDAVGDYVKGIEKFGPFCDYLVINISSPNTPGLRSMQNKDVLKALLSSTIAARNNLKMDSKPPLLLKLAPDLNTEEKKDIAEVLKQTACRVDGLIISNTTIDRPDYLLSTNKKETGGLSGKPLKEKSTEMIKEMKRLTNLPIIGVGGICTGADAYEKIKAGANLVQIYTSMVYEGPEIVSQMKKDLDKLITADGFNNITEAVGKSV</sequence>